<evidence type="ECO:0008006" key="4">
    <source>
        <dbReference type="Google" id="ProtNLM"/>
    </source>
</evidence>
<organism evidence="2 3">
    <name type="scientific">Galactobacter caseinivorans</name>
    <dbReference type="NCBI Taxonomy" id="2676123"/>
    <lineage>
        <taxon>Bacteria</taxon>
        <taxon>Bacillati</taxon>
        <taxon>Actinomycetota</taxon>
        <taxon>Actinomycetes</taxon>
        <taxon>Micrococcales</taxon>
        <taxon>Micrococcaceae</taxon>
        <taxon>Galactobacter</taxon>
    </lineage>
</organism>
<evidence type="ECO:0000313" key="3">
    <source>
        <dbReference type="Proteomes" id="UP000273119"/>
    </source>
</evidence>
<feature type="compositionally biased region" description="Acidic residues" evidence="1">
    <location>
        <begin position="267"/>
        <end position="281"/>
    </location>
</feature>
<gene>
    <name evidence="2" type="ORF">DWQ67_03670</name>
</gene>
<accession>A0A496PK88</accession>
<proteinExistence type="predicted"/>
<feature type="region of interest" description="Disordered" evidence="1">
    <location>
        <begin position="204"/>
        <end position="298"/>
    </location>
</feature>
<reference evidence="2 3" key="1">
    <citation type="submission" date="2018-07" db="EMBL/GenBank/DDBJ databases">
        <title>Arthrobacter sp. nov., isolated from raw cow's milk with high bacterial count.</title>
        <authorList>
            <person name="Hahne J."/>
            <person name="Isele D."/>
            <person name="Lipski A."/>
        </authorList>
    </citation>
    <scope>NUCLEOTIDE SEQUENCE [LARGE SCALE GENOMIC DNA]</scope>
    <source>
        <strain evidence="2 3">JZ R-183</strain>
    </source>
</reference>
<dbReference type="AlphaFoldDB" id="A0A496PK88"/>
<comment type="caution">
    <text evidence="2">The sequence shown here is derived from an EMBL/GenBank/DDBJ whole genome shotgun (WGS) entry which is preliminary data.</text>
</comment>
<evidence type="ECO:0000313" key="2">
    <source>
        <dbReference type="EMBL" id="RKW70922.1"/>
    </source>
</evidence>
<feature type="compositionally biased region" description="Basic and acidic residues" evidence="1">
    <location>
        <begin position="251"/>
        <end position="266"/>
    </location>
</feature>
<dbReference type="Proteomes" id="UP000273119">
    <property type="component" value="Unassembled WGS sequence"/>
</dbReference>
<dbReference type="EMBL" id="QQXL01000002">
    <property type="protein sequence ID" value="RKW70922.1"/>
    <property type="molecule type" value="Genomic_DNA"/>
</dbReference>
<name>A0A496PK88_9MICC</name>
<evidence type="ECO:0000256" key="1">
    <source>
        <dbReference type="SAM" id="MobiDB-lite"/>
    </source>
</evidence>
<feature type="compositionally biased region" description="Basic and acidic residues" evidence="1">
    <location>
        <begin position="207"/>
        <end position="220"/>
    </location>
</feature>
<sequence length="298" mass="32893">MAARYIDTEPELAFDHAEAASRRGGRVAMVREAVGLTAYASEKFHDALRELRTYRRISGSDEHLALMADCERALGRVDKALETVESPEAQALTGAAGAEVAIVRAGILMDLNRQEEAVKALEIPTLDMNKAYSFSPRLFEAYAEALISVDRKEEAAKWTARIAVAEQALGVEEDEEEIIDLDLLLDDPEEDEDGDVLPRAAEAVAGYREEQPRISDEDSLRTLSNNGEDEDGDVLPEGHEDPFAYGDESEESNHPEQSRDEQHDGSPEQDDEELEDGDAVDEFASQQRELGGAEDSER</sequence>
<keyword evidence="3" id="KW-1185">Reference proteome</keyword>
<protein>
    <recommendedName>
        <fullName evidence="4">Replicase polyprotein 1ab</fullName>
    </recommendedName>
</protein>